<dbReference type="OrthoDB" id="15637at2"/>
<dbReference type="SUPFAM" id="SSF74653">
    <property type="entry name" value="TolA/TonB C-terminal domain"/>
    <property type="match status" value="1"/>
</dbReference>
<dbReference type="PANTHER" id="PTHR33446">
    <property type="entry name" value="PROTEIN TONB-RELATED"/>
    <property type="match status" value="1"/>
</dbReference>
<dbReference type="KEGG" id="gtl:EP073_00965"/>
<evidence type="ECO:0000259" key="12">
    <source>
        <dbReference type="PROSITE" id="PS52015"/>
    </source>
</evidence>
<evidence type="ECO:0000256" key="5">
    <source>
        <dbReference type="ARBA" id="ARBA00022519"/>
    </source>
</evidence>
<comment type="similarity">
    <text evidence="2">Belongs to the TonB family.</text>
</comment>
<evidence type="ECO:0000256" key="9">
    <source>
        <dbReference type="ARBA" id="ARBA00023136"/>
    </source>
</evidence>
<proteinExistence type="inferred from homology"/>
<dbReference type="GO" id="GO:0005886">
    <property type="term" value="C:plasma membrane"/>
    <property type="evidence" value="ECO:0007669"/>
    <property type="project" value="UniProtKB-SubCell"/>
</dbReference>
<keyword evidence="9 11" id="KW-0472">Membrane</keyword>
<evidence type="ECO:0000256" key="8">
    <source>
        <dbReference type="ARBA" id="ARBA00022989"/>
    </source>
</evidence>
<keyword evidence="7" id="KW-0653">Protein transport</keyword>
<evidence type="ECO:0000256" key="6">
    <source>
        <dbReference type="ARBA" id="ARBA00022692"/>
    </source>
</evidence>
<feature type="compositionally biased region" description="Low complexity" evidence="10">
    <location>
        <begin position="174"/>
        <end position="186"/>
    </location>
</feature>
<dbReference type="InterPro" id="IPR006260">
    <property type="entry name" value="TonB/TolA_C"/>
</dbReference>
<keyword evidence="6 11" id="KW-0812">Transmembrane</keyword>
<evidence type="ECO:0000256" key="4">
    <source>
        <dbReference type="ARBA" id="ARBA00022475"/>
    </source>
</evidence>
<dbReference type="Gene3D" id="3.30.1150.10">
    <property type="match status" value="1"/>
</dbReference>
<feature type="transmembrane region" description="Helical" evidence="11">
    <location>
        <begin position="52"/>
        <end position="72"/>
    </location>
</feature>
<feature type="domain" description="TonB C-terminal" evidence="12">
    <location>
        <begin position="198"/>
        <end position="286"/>
    </location>
</feature>
<evidence type="ECO:0000256" key="7">
    <source>
        <dbReference type="ARBA" id="ARBA00022927"/>
    </source>
</evidence>
<dbReference type="AlphaFoldDB" id="A0A3R5YXQ7"/>
<dbReference type="NCBIfam" id="TIGR01352">
    <property type="entry name" value="tonB_Cterm"/>
    <property type="match status" value="1"/>
</dbReference>
<reference evidence="13 14" key="1">
    <citation type="submission" date="2019-01" db="EMBL/GenBank/DDBJ databases">
        <title>Geovibrio thiophilus DSM 11263, complete genome.</title>
        <authorList>
            <person name="Spring S."/>
            <person name="Bunk B."/>
            <person name="Sproer C."/>
        </authorList>
    </citation>
    <scope>NUCLEOTIDE SEQUENCE [LARGE SCALE GENOMIC DNA]</scope>
    <source>
        <strain evidence="13 14">DSM 11263</strain>
    </source>
</reference>
<feature type="region of interest" description="Disordered" evidence="10">
    <location>
        <begin position="106"/>
        <end position="186"/>
    </location>
</feature>
<dbReference type="PROSITE" id="PS52015">
    <property type="entry name" value="TONB_CTD"/>
    <property type="match status" value="1"/>
</dbReference>
<accession>A0A3R5YXQ7</accession>
<evidence type="ECO:0000256" key="3">
    <source>
        <dbReference type="ARBA" id="ARBA00022448"/>
    </source>
</evidence>
<comment type="subcellular location">
    <subcellularLocation>
        <location evidence="1">Cell inner membrane</location>
        <topology evidence="1">Single-pass membrane protein</topology>
        <orientation evidence="1">Periplasmic side</orientation>
    </subcellularLocation>
</comment>
<gene>
    <name evidence="13" type="ORF">EP073_00965</name>
</gene>
<evidence type="ECO:0000256" key="1">
    <source>
        <dbReference type="ARBA" id="ARBA00004383"/>
    </source>
</evidence>
<evidence type="ECO:0000256" key="2">
    <source>
        <dbReference type="ARBA" id="ARBA00006555"/>
    </source>
</evidence>
<dbReference type="GO" id="GO:0055085">
    <property type="term" value="P:transmembrane transport"/>
    <property type="evidence" value="ECO:0007669"/>
    <property type="project" value="InterPro"/>
</dbReference>
<sequence length="286" mass="31264">MSLADSSDDKWRKGAIAGGVWGTSEMTLGSFLHNLRFLFLERQADRRDDGNFRLIIFTGVSVLVHILVLHLADPIQIQSTAESGGSVAVTLISRYRAAEPKHEFLVSEAKAPSSSASVSRKPKPPAEHPAVSAKVVEQVFHEEPDESGAEITSGTEEKTEGESEPAEKPAALHSPSAPFAESAPEPAAPALTEQEMSFLTEHMRQKVRSQLAYPKLARRMGWNGTVMLRVYLTENGGVEKTEIIRSSGFKALDKEAFESVYRAAPYENRTGEEVTVELPVRFSLSG</sequence>
<keyword evidence="4" id="KW-1003">Cell membrane</keyword>
<organism evidence="13 14">
    <name type="scientific">Geovibrio thiophilus</name>
    <dbReference type="NCBI Taxonomy" id="139438"/>
    <lineage>
        <taxon>Bacteria</taxon>
        <taxon>Pseudomonadati</taxon>
        <taxon>Deferribacterota</taxon>
        <taxon>Deferribacteres</taxon>
        <taxon>Deferribacterales</taxon>
        <taxon>Geovibrionaceae</taxon>
        <taxon>Geovibrio</taxon>
    </lineage>
</organism>
<dbReference type="InterPro" id="IPR037682">
    <property type="entry name" value="TonB_C"/>
</dbReference>
<feature type="compositionally biased region" description="Basic and acidic residues" evidence="10">
    <location>
        <begin position="155"/>
        <end position="167"/>
    </location>
</feature>
<feature type="transmembrane region" description="Helical" evidence="11">
    <location>
        <begin position="20"/>
        <end position="40"/>
    </location>
</feature>
<evidence type="ECO:0000313" key="14">
    <source>
        <dbReference type="Proteomes" id="UP000287502"/>
    </source>
</evidence>
<keyword evidence="8 11" id="KW-1133">Transmembrane helix</keyword>
<keyword evidence="14" id="KW-1185">Reference proteome</keyword>
<dbReference type="RefSeq" id="WP_128465309.1">
    <property type="nucleotide sequence ID" value="NZ_CP035108.1"/>
</dbReference>
<dbReference type="Proteomes" id="UP000287502">
    <property type="component" value="Chromosome"/>
</dbReference>
<evidence type="ECO:0000256" key="11">
    <source>
        <dbReference type="SAM" id="Phobius"/>
    </source>
</evidence>
<dbReference type="EMBL" id="CP035108">
    <property type="protein sequence ID" value="QAR32022.1"/>
    <property type="molecule type" value="Genomic_DNA"/>
</dbReference>
<dbReference type="GO" id="GO:0015031">
    <property type="term" value="P:protein transport"/>
    <property type="evidence" value="ECO:0007669"/>
    <property type="project" value="UniProtKB-KW"/>
</dbReference>
<dbReference type="Pfam" id="PF03544">
    <property type="entry name" value="TonB_C"/>
    <property type="match status" value="1"/>
</dbReference>
<evidence type="ECO:0000256" key="10">
    <source>
        <dbReference type="SAM" id="MobiDB-lite"/>
    </source>
</evidence>
<keyword evidence="3" id="KW-0813">Transport</keyword>
<protein>
    <submittedName>
        <fullName evidence="13">Energy transducer TonB</fullName>
    </submittedName>
</protein>
<dbReference type="InterPro" id="IPR051045">
    <property type="entry name" value="TonB-dependent_transducer"/>
</dbReference>
<name>A0A3R5YXQ7_9BACT</name>
<evidence type="ECO:0000313" key="13">
    <source>
        <dbReference type="EMBL" id="QAR32022.1"/>
    </source>
</evidence>
<keyword evidence="5" id="KW-0997">Cell inner membrane</keyword>